<evidence type="ECO:0000256" key="8">
    <source>
        <dbReference type="ARBA" id="ARBA00022989"/>
    </source>
</evidence>
<keyword evidence="11 13" id="KW-0472">Membrane</keyword>
<evidence type="ECO:0000256" key="6">
    <source>
        <dbReference type="ARBA" id="ARBA00022692"/>
    </source>
</evidence>
<evidence type="ECO:0000256" key="10">
    <source>
        <dbReference type="ARBA" id="ARBA00023128"/>
    </source>
</evidence>
<evidence type="ECO:0000313" key="14">
    <source>
        <dbReference type="EMBL" id="QIV24695.1"/>
    </source>
</evidence>
<evidence type="ECO:0000256" key="2">
    <source>
        <dbReference type="ARBA" id="ARBA00008892"/>
    </source>
</evidence>
<reference evidence="14" key="1">
    <citation type="journal article" date="2020" name="Syst. Entomol.">
        <title>Museomics reveals extensive cryptic diversity of Australian prionine longhorn beetles with implications for their classification and conservation.</title>
        <authorList>
            <person name="Jin M."/>
            <person name="Zwick A."/>
            <person name="Slipinski A."/>
            <person name="Keyzer R."/>
            <person name="Pang H."/>
        </authorList>
    </citation>
    <scope>NUCLEOTIDE SEQUENCE</scope>
</reference>
<protein>
    <recommendedName>
        <fullName evidence="12">ATP synthase complex subunit 8</fullName>
    </recommendedName>
</protein>
<name>A0A6H0N690_9CUCU</name>
<evidence type="ECO:0000256" key="5">
    <source>
        <dbReference type="ARBA" id="ARBA00022547"/>
    </source>
</evidence>
<comment type="similarity">
    <text evidence="2 12">Belongs to the ATPase protein 8 family.</text>
</comment>
<sequence>MPQMAPLNWLILMVFFTGTFLFFKATNYCSFTYTIKNIKNLKVQQKLNWKW</sequence>
<dbReference type="GO" id="GO:0015986">
    <property type="term" value="P:proton motive force-driven ATP synthesis"/>
    <property type="evidence" value="ECO:0007669"/>
    <property type="project" value="InterPro"/>
</dbReference>
<evidence type="ECO:0000256" key="1">
    <source>
        <dbReference type="ARBA" id="ARBA00004304"/>
    </source>
</evidence>
<keyword evidence="9 12" id="KW-0406">Ion transport</keyword>
<keyword evidence="8 13" id="KW-1133">Transmembrane helix</keyword>
<evidence type="ECO:0000256" key="4">
    <source>
        <dbReference type="ARBA" id="ARBA00022448"/>
    </source>
</evidence>
<proteinExistence type="inferred from homology"/>
<dbReference type="GO" id="GO:0031966">
    <property type="term" value="C:mitochondrial membrane"/>
    <property type="evidence" value="ECO:0007669"/>
    <property type="project" value="UniProtKB-SubCell"/>
</dbReference>
<organism evidence="14">
    <name type="scientific">Enneaphyllus aeneipennis</name>
    <dbReference type="NCBI Taxonomy" id="2546605"/>
    <lineage>
        <taxon>Eukaryota</taxon>
        <taxon>Metazoa</taxon>
        <taxon>Ecdysozoa</taxon>
        <taxon>Arthropoda</taxon>
        <taxon>Hexapoda</taxon>
        <taxon>Insecta</taxon>
        <taxon>Pterygota</taxon>
        <taxon>Neoptera</taxon>
        <taxon>Endopterygota</taxon>
        <taxon>Coleoptera</taxon>
        <taxon>Polyphaga</taxon>
        <taxon>Cucujiformia</taxon>
        <taxon>Chrysomeloidea</taxon>
        <taxon>Cerambycidae</taxon>
        <taxon>Prioninae</taxon>
        <taxon>Meroscelisini</taxon>
        <taxon>Enneaphyllus</taxon>
    </lineage>
</organism>
<keyword evidence="6 12" id="KW-0812">Transmembrane</keyword>
<evidence type="ECO:0000256" key="11">
    <source>
        <dbReference type="ARBA" id="ARBA00023136"/>
    </source>
</evidence>
<dbReference type="Pfam" id="PF00895">
    <property type="entry name" value="ATP-synt_8"/>
    <property type="match status" value="1"/>
</dbReference>
<evidence type="ECO:0000256" key="13">
    <source>
        <dbReference type="SAM" id="Phobius"/>
    </source>
</evidence>
<keyword evidence="10 12" id="KW-0496">Mitochondrion</keyword>
<dbReference type="GO" id="GO:0015078">
    <property type="term" value="F:proton transmembrane transporter activity"/>
    <property type="evidence" value="ECO:0007669"/>
    <property type="project" value="InterPro"/>
</dbReference>
<evidence type="ECO:0000256" key="7">
    <source>
        <dbReference type="ARBA" id="ARBA00022781"/>
    </source>
</evidence>
<evidence type="ECO:0000256" key="3">
    <source>
        <dbReference type="ARBA" id="ARBA00011291"/>
    </source>
</evidence>
<evidence type="ECO:0000256" key="12">
    <source>
        <dbReference type="RuleBase" id="RU003661"/>
    </source>
</evidence>
<feature type="transmembrane region" description="Helical" evidence="13">
    <location>
        <begin position="6"/>
        <end position="23"/>
    </location>
</feature>
<gene>
    <name evidence="14" type="primary">ATP8</name>
</gene>
<dbReference type="InterPro" id="IPR001421">
    <property type="entry name" value="ATP8_metazoa"/>
</dbReference>
<keyword evidence="7 12" id="KW-0375">Hydrogen ion transport</keyword>
<evidence type="ECO:0000256" key="9">
    <source>
        <dbReference type="ARBA" id="ARBA00023065"/>
    </source>
</evidence>
<geneLocation type="mitochondrion" evidence="14"/>
<dbReference type="AlphaFoldDB" id="A0A6H0N690"/>
<comment type="subcellular location">
    <subcellularLocation>
        <location evidence="1 12">Mitochondrion membrane</location>
        <topology evidence="1 12">Single-pass membrane protein</topology>
    </subcellularLocation>
</comment>
<comment type="subunit">
    <text evidence="3">F-type ATPases have 2 components, CF(1) - the catalytic core - and CF(0) - the membrane proton channel.</text>
</comment>
<accession>A0A6H0N690</accession>
<dbReference type="EMBL" id="MK614545">
    <property type="protein sequence ID" value="QIV24695.1"/>
    <property type="molecule type" value="Genomic_DNA"/>
</dbReference>
<keyword evidence="4 12" id="KW-0813">Transport</keyword>
<keyword evidence="5 12" id="KW-0138">CF(0)</keyword>
<dbReference type="GO" id="GO:0045259">
    <property type="term" value="C:proton-transporting ATP synthase complex"/>
    <property type="evidence" value="ECO:0007669"/>
    <property type="project" value="UniProtKB-KW"/>
</dbReference>